<proteinExistence type="predicted"/>
<dbReference type="RefSeq" id="WP_168810664.1">
    <property type="nucleotide sequence ID" value="NZ_CP051204.2"/>
</dbReference>
<dbReference type="AlphaFoldDB" id="A0AAE7DA45"/>
<feature type="signal peptide" evidence="1">
    <location>
        <begin position="1"/>
        <end position="22"/>
    </location>
</feature>
<dbReference type="Proteomes" id="UP000502421">
    <property type="component" value="Chromosome"/>
</dbReference>
<sequence length="197" mass="22069">MMRNKSVLLSLVFALWAAGAMAQTKATDYLNVPGPLHLNDASFQLAWSAHPNNNYYKQEYLVAGESLEKFHSLVTIDFLQGSFEVAALVNQKVEELKKMQAANPLVNYNVYEKDQQYILDFLISQNTADGKAIAVVERNVYRYQQNTHPQQPGILLLAASERAYGDGIEAFLKKLKTDKMKLVNAVAAYKVPVISVK</sequence>
<evidence type="ECO:0000313" key="2">
    <source>
        <dbReference type="EMBL" id="QJB35521.1"/>
    </source>
</evidence>
<name>A0AAE7DA45_9BACT</name>
<keyword evidence="1" id="KW-0732">Signal</keyword>
<reference evidence="4" key="1">
    <citation type="submission" date="2020-04" db="EMBL/GenBank/DDBJ databases">
        <authorList>
            <person name="Kittiwongwattana C."/>
        </authorList>
    </citation>
    <scope>NUCLEOTIDE SEQUENCE [LARGE SCALE GENOMIC DNA]</scope>
    <source>
        <strain evidence="3">1303</strain>
        <strain evidence="4">1310</strain>
    </source>
</reference>
<feature type="chain" id="PRO_5042016387" evidence="1">
    <location>
        <begin position="23"/>
        <end position="197"/>
    </location>
</feature>
<protein>
    <submittedName>
        <fullName evidence="2">Uncharacterized protein</fullName>
    </submittedName>
</protein>
<evidence type="ECO:0000313" key="4">
    <source>
        <dbReference type="Proteomes" id="UP000502421"/>
    </source>
</evidence>
<reference evidence="2" key="2">
    <citation type="submission" date="2020-09" db="EMBL/GenBank/DDBJ databases">
        <authorList>
            <person name="Kittiwongwattana C."/>
        </authorList>
    </citation>
    <scope>NUCLEOTIDE SEQUENCE</scope>
    <source>
        <strain evidence="2">1310</strain>
    </source>
</reference>
<accession>A0AAE7DA45</accession>
<gene>
    <name evidence="3" type="ORF">HF324_31155</name>
    <name evidence="2" type="ORF">HF329_31135</name>
</gene>
<dbReference type="KEGG" id="coy:HF329_31135"/>
<dbReference type="Proteomes" id="UP000503144">
    <property type="component" value="Chromosome"/>
</dbReference>
<evidence type="ECO:0000313" key="5">
    <source>
        <dbReference type="Proteomes" id="UP000503144"/>
    </source>
</evidence>
<organism evidence="2 4">
    <name type="scientific">Chitinophaga oryzae</name>
    <dbReference type="NCBI Taxonomy" id="2725414"/>
    <lineage>
        <taxon>Bacteria</taxon>
        <taxon>Pseudomonadati</taxon>
        <taxon>Bacteroidota</taxon>
        <taxon>Chitinophagia</taxon>
        <taxon>Chitinophagales</taxon>
        <taxon>Chitinophagaceae</taxon>
        <taxon>Chitinophaga</taxon>
    </lineage>
</organism>
<evidence type="ECO:0000256" key="1">
    <source>
        <dbReference type="SAM" id="SignalP"/>
    </source>
</evidence>
<evidence type="ECO:0000313" key="3">
    <source>
        <dbReference type="EMBL" id="QJB42064.1"/>
    </source>
</evidence>
<dbReference type="EMBL" id="CP051204">
    <property type="protein sequence ID" value="QJB42064.1"/>
    <property type="molecule type" value="Genomic_DNA"/>
</dbReference>
<dbReference type="EMBL" id="CP051205">
    <property type="protein sequence ID" value="QJB35521.1"/>
    <property type="molecule type" value="Genomic_DNA"/>
</dbReference>
<keyword evidence="5" id="KW-1185">Reference proteome</keyword>